<reference evidence="3" key="1">
    <citation type="submission" date="2021-01" db="EMBL/GenBank/DDBJ databases">
        <authorList>
            <person name="Corre E."/>
            <person name="Pelletier E."/>
            <person name="Niang G."/>
            <person name="Scheremetjew M."/>
            <person name="Finn R."/>
            <person name="Kale V."/>
            <person name="Holt S."/>
            <person name="Cochrane G."/>
            <person name="Meng A."/>
            <person name="Brown T."/>
            <person name="Cohen L."/>
        </authorList>
    </citation>
    <scope>NUCLEOTIDE SEQUENCE</scope>
    <source>
        <strain evidence="3">GSBS06</strain>
    </source>
</reference>
<evidence type="ECO:0000313" key="3">
    <source>
        <dbReference type="EMBL" id="CAE0433257.1"/>
    </source>
</evidence>
<dbReference type="EMBL" id="HBIN01005000">
    <property type="protein sequence ID" value="CAE0433255.1"/>
    <property type="molecule type" value="Transcribed_RNA"/>
</dbReference>
<accession>A0A6S8AE08</accession>
<dbReference type="EMBL" id="HBIN01004999">
    <property type="protein sequence ID" value="CAE0433254.1"/>
    <property type="molecule type" value="Transcribed_RNA"/>
</dbReference>
<sequence>MGDHERRLPPNIEWSQTFRKRQSPEKTHALLRVNLEFDTISRLDSTLVNVKCNACDSCFHHTYPECLGSIRSDCASIFSLVLKFEKHLLFPPFTCLGRK</sequence>
<dbReference type="AlphaFoldDB" id="A0A6S8AE08"/>
<dbReference type="EMBL" id="HBIN01005002">
    <property type="protein sequence ID" value="CAE0433257.1"/>
    <property type="molecule type" value="Transcribed_RNA"/>
</dbReference>
<evidence type="ECO:0000313" key="2">
    <source>
        <dbReference type="EMBL" id="CAE0433255.1"/>
    </source>
</evidence>
<gene>
    <name evidence="1" type="ORF">ASTO00021_LOCUS3575</name>
    <name evidence="2" type="ORF">ASTO00021_LOCUS3576</name>
    <name evidence="3" type="ORF">ASTO00021_LOCUS3578</name>
</gene>
<proteinExistence type="predicted"/>
<organism evidence="3">
    <name type="scientific">Aplanochytrium stocchinoi</name>
    <dbReference type="NCBI Taxonomy" id="215587"/>
    <lineage>
        <taxon>Eukaryota</taxon>
        <taxon>Sar</taxon>
        <taxon>Stramenopiles</taxon>
        <taxon>Bigyra</taxon>
        <taxon>Labyrinthulomycetes</taxon>
        <taxon>Thraustochytrida</taxon>
        <taxon>Thraustochytriidae</taxon>
        <taxon>Aplanochytrium</taxon>
    </lineage>
</organism>
<evidence type="ECO:0000313" key="1">
    <source>
        <dbReference type="EMBL" id="CAE0433254.1"/>
    </source>
</evidence>
<name>A0A6S8AE08_9STRA</name>
<protein>
    <submittedName>
        <fullName evidence="3">Uncharacterized protein</fullName>
    </submittedName>
</protein>